<protein>
    <recommendedName>
        <fullName evidence="1">AAA domain-containing protein</fullName>
    </recommendedName>
</protein>
<feature type="domain" description="AAA" evidence="1">
    <location>
        <begin position="3"/>
        <end position="52"/>
    </location>
</feature>
<evidence type="ECO:0000259" key="1">
    <source>
        <dbReference type="Pfam" id="PF13173"/>
    </source>
</evidence>
<accession>A0A7C3HYE1</accession>
<dbReference type="EMBL" id="DSVL01000368">
    <property type="protein sequence ID" value="HFH30199.1"/>
    <property type="molecule type" value="Genomic_DNA"/>
</dbReference>
<sequence length="75" mass="8489">MGECLKLLVDLFPNKYFIISGSSAFTISQSASEPLTGRSNPRVLYPLAIVELVQKFLLMKLPELQDYLKTRLNDI</sequence>
<dbReference type="InterPro" id="IPR041682">
    <property type="entry name" value="AAA_14"/>
</dbReference>
<reference evidence="2" key="1">
    <citation type="journal article" date="2020" name="mSystems">
        <title>Genome- and Community-Level Interaction Insights into Carbon Utilization and Element Cycling Functions of Hydrothermarchaeota in Hydrothermal Sediment.</title>
        <authorList>
            <person name="Zhou Z."/>
            <person name="Liu Y."/>
            <person name="Xu W."/>
            <person name="Pan J."/>
            <person name="Luo Z.H."/>
            <person name="Li M."/>
        </authorList>
    </citation>
    <scope>NUCLEOTIDE SEQUENCE [LARGE SCALE GENOMIC DNA]</scope>
    <source>
        <strain evidence="2">SpSt-503</strain>
    </source>
</reference>
<evidence type="ECO:0000313" key="2">
    <source>
        <dbReference type="EMBL" id="HFH30199.1"/>
    </source>
</evidence>
<name>A0A7C3HYE1_9SPIR</name>
<dbReference type="AlphaFoldDB" id="A0A7C3HYE1"/>
<dbReference type="Pfam" id="PF13173">
    <property type="entry name" value="AAA_14"/>
    <property type="match status" value="1"/>
</dbReference>
<proteinExistence type="predicted"/>
<organism evidence="2">
    <name type="scientific">Gracilinema caldarium</name>
    <dbReference type="NCBI Taxonomy" id="215591"/>
    <lineage>
        <taxon>Bacteria</taxon>
        <taxon>Pseudomonadati</taxon>
        <taxon>Spirochaetota</taxon>
        <taxon>Spirochaetia</taxon>
        <taxon>Spirochaetales</taxon>
        <taxon>Breznakiellaceae</taxon>
        <taxon>Gracilinema</taxon>
    </lineage>
</organism>
<gene>
    <name evidence="2" type="ORF">ENS59_11955</name>
</gene>
<comment type="caution">
    <text evidence="2">The sequence shown here is derived from an EMBL/GenBank/DDBJ whole genome shotgun (WGS) entry which is preliminary data.</text>
</comment>